<dbReference type="InterPro" id="IPR051324">
    <property type="entry name" value="Stress/Tellurium_Resist"/>
</dbReference>
<dbReference type="EMBL" id="DVJJ01000158">
    <property type="protein sequence ID" value="HIS65742.1"/>
    <property type="molecule type" value="Genomic_DNA"/>
</dbReference>
<dbReference type="PANTHER" id="PTHR32097:SF15">
    <property type="entry name" value="STRESS RESPONSE PROTEIN SCP2"/>
    <property type="match status" value="1"/>
</dbReference>
<protein>
    <submittedName>
        <fullName evidence="2">TerD family protein</fullName>
    </submittedName>
</protein>
<dbReference type="InterPro" id="IPR003325">
    <property type="entry name" value="TerD"/>
</dbReference>
<feature type="domain" description="TerD" evidence="1">
    <location>
        <begin position="1"/>
        <end position="200"/>
    </location>
</feature>
<organism evidence="2 3">
    <name type="scientific">Candidatus Avoscillospira avistercoris</name>
    <dbReference type="NCBI Taxonomy" id="2840707"/>
    <lineage>
        <taxon>Bacteria</taxon>
        <taxon>Bacillati</taxon>
        <taxon>Bacillota</taxon>
        <taxon>Clostridia</taxon>
        <taxon>Eubacteriales</taxon>
        <taxon>Oscillospiraceae</taxon>
        <taxon>Oscillospiraceae incertae sedis</taxon>
        <taxon>Candidatus Avoscillospira</taxon>
    </lineage>
</organism>
<accession>A0A9D1FB00</accession>
<dbReference type="PANTHER" id="PTHR32097">
    <property type="entry name" value="CAMP-BINDING PROTEIN 1-RELATED"/>
    <property type="match status" value="1"/>
</dbReference>
<evidence type="ECO:0000313" key="3">
    <source>
        <dbReference type="Proteomes" id="UP000886741"/>
    </source>
</evidence>
<proteinExistence type="predicted"/>
<dbReference type="CDD" id="cd06974">
    <property type="entry name" value="TerD_like"/>
    <property type="match status" value="1"/>
</dbReference>
<comment type="caution">
    <text evidence="2">The sequence shown here is derived from an EMBL/GenBank/DDBJ whole genome shotgun (WGS) entry which is preliminary data.</text>
</comment>
<gene>
    <name evidence="2" type="ORF">IAA83_10315</name>
</gene>
<reference evidence="2" key="2">
    <citation type="journal article" date="2021" name="PeerJ">
        <title>Extensive microbial diversity within the chicken gut microbiome revealed by metagenomics and culture.</title>
        <authorList>
            <person name="Gilroy R."/>
            <person name="Ravi A."/>
            <person name="Getino M."/>
            <person name="Pursley I."/>
            <person name="Horton D.L."/>
            <person name="Alikhan N.F."/>
            <person name="Baker D."/>
            <person name="Gharbi K."/>
            <person name="Hall N."/>
            <person name="Watson M."/>
            <person name="Adriaenssens E.M."/>
            <person name="Foster-Nyarko E."/>
            <person name="Jarju S."/>
            <person name="Secka A."/>
            <person name="Antonio M."/>
            <person name="Oren A."/>
            <person name="Chaudhuri R.R."/>
            <person name="La Ragione R."/>
            <person name="Hildebrand F."/>
            <person name="Pallen M.J."/>
        </authorList>
    </citation>
    <scope>NUCLEOTIDE SEQUENCE</scope>
    <source>
        <strain evidence="2">ChiBcec16-1751</strain>
    </source>
</reference>
<dbReference type="Pfam" id="PF02342">
    <property type="entry name" value="TerD"/>
    <property type="match status" value="1"/>
</dbReference>
<dbReference type="AlphaFoldDB" id="A0A9D1FB00"/>
<dbReference type="Gene3D" id="2.60.60.30">
    <property type="entry name" value="sav2460 like domains"/>
    <property type="match status" value="1"/>
</dbReference>
<name>A0A9D1FB00_9FIRM</name>
<evidence type="ECO:0000259" key="1">
    <source>
        <dbReference type="Pfam" id="PF02342"/>
    </source>
</evidence>
<reference evidence="2" key="1">
    <citation type="submission" date="2020-10" db="EMBL/GenBank/DDBJ databases">
        <authorList>
            <person name="Gilroy R."/>
        </authorList>
    </citation>
    <scope>NUCLEOTIDE SEQUENCE</scope>
    <source>
        <strain evidence="2">ChiBcec16-1751</strain>
    </source>
</reference>
<sequence>MSISLQKGQKVSLSKEGREGLNRVVVGLGWDEAKKKGGLLGGLFSGGSNQNIDCDASAIMLRGGKLLDRNDIIFFGNLTHGSRSVQHLGDNLTGAGEGDDEQIIIELNNVPAEYDRIVFVINIYQAVERHQHFGMIQNAFIRIVDARNNQELCRYNLSENYDNMTAMIFGEVYRHNGEWKFNAVGQATQDPGLGQLCARFT</sequence>
<evidence type="ECO:0000313" key="2">
    <source>
        <dbReference type="EMBL" id="HIS65742.1"/>
    </source>
</evidence>
<dbReference type="Proteomes" id="UP000886741">
    <property type="component" value="Unassembled WGS sequence"/>
</dbReference>